<dbReference type="EMBL" id="BGPR01009689">
    <property type="protein sequence ID" value="GBN41667.1"/>
    <property type="molecule type" value="Genomic_DNA"/>
</dbReference>
<dbReference type="OrthoDB" id="6514389at2759"/>
<dbReference type="AlphaFoldDB" id="A0A4Y2NUQ0"/>
<protein>
    <recommendedName>
        <fullName evidence="1">RNase H type-1 domain-containing protein</fullName>
    </recommendedName>
</protein>
<dbReference type="Gene3D" id="3.30.420.10">
    <property type="entry name" value="Ribonuclease H-like superfamily/Ribonuclease H"/>
    <property type="match status" value="1"/>
</dbReference>
<name>A0A4Y2NUQ0_ARAVE</name>
<keyword evidence="3" id="KW-1185">Reference proteome</keyword>
<proteinExistence type="predicted"/>
<dbReference type="PROSITE" id="PS50879">
    <property type="entry name" value="RNASE_H_1"/>
    <property type="match status" value="1"/>
</dbReference>
<dbReference type="GO" id="GO:0003676">
    <property type="term" value="F:nucleic acid binding"/>
    <property type="evidence" value="ECO:0007669"/>
    <property type="project" value="InterPro"/>
</dbReference>
<gene>
    <name evidence="2" type="ORF">AVEN_90344_1</name>
</gene>
<dbReference type="InterPro" id="IPR002156">
    <property type="entry name" value="RNaseH_domain"/>
</dbReference>
<reference evidence="2 3" key="1">
    <citation type="journal article" date="2019" name="Sci. Rep.">
        <title>Orb-weaving spider Araneus ventricosus genome elucidates the spidroin gene catalogue.</title>
        <authorList>
            <person name="Kono N."/>
            <person name="Nakamura H."/>
            <person name="Ohtoshi R."/>
            <person name="Moran D.A.P."/>
            <person name="Shinohara A."/>
            <person name="Yoshida Y."/>
            <person name="Fujiwara M."/>
            <person name="Mori M."/>
            <person name="Tomita M."/>
            <person name="Arakawa K."/>
        </authorList>
    </citation>
    <scope>NUCLEOTIDE SEQUENCE [LARGE SCALE GENOMIC DNA]</scope>
</reference>
<evidence type="ECO:0000259" key="1">
    <source>
        <dbReference type="PROSITE" id="PS50879"/>
    </source>
</evidence>
<dbReference type="SUPFAM" id="SSF53098">
    <property type="entry name" value="Ribonuclease H-like"/>
    <property type="match status" value="1"/>
</dbReference>
<evidence type="ECO:0000313" key="3">
    <source>
        <dbReference type="Proteomes" id="UP000499080"/>
    </source>
</evidence>
<sequence length="105" mass="11689">MAALREAMCWLSQESLAKCIIHTDSQSSLKPLAALQPNSTIAREILNIWSSLTTKVVISWVKGHSRPLENEVADQFARQGAHASTLNINIDLLKHCLKKPQKVFP</sequence>
<evidence type="ECO:0000313" key="2">
    <source>
        <dbReference type="EMBL" id="GBN41667.1"/>
    </source>
</evidence>
<accession>A0A4Y2NUQ0</accession>
<dbReference type="InterPro" id="IPR012337">
    <property type="entry name" value="RNaseH-like_sf"/>
</dbReference>
<comment type="caution">
    <text evidence="2">The sequence shown here is derived from an EMBL/GenBank/DDBJ whole genome shotgun (WGS) entry which is preliminary data.</text>
</comment>
<dbReference type="GO" id="GO:0004523">
    <property type="term" value="F:RNA-DNA hybrid ribonuclease activity"/>
    <property type="evidence" value="ECO:0007669"/>
    <property type="project" value="InterPro"/>
</dbReference>
<feature type="domain" description="RNase H type-1" evidence="1">
    <location>
        <begin position="1"/>
        <end position="82"/>
    </location>
</feature>
<dbReference type="InterPro" id="IPR036397">
    <property type="entry name" value="RNaseH_sf"/>
</dbReference>
<organism evidence="2 3">
    <name type="scientific">Araneus ventricosus</name>
    <name type="common">Orbweaver spider</name>
    <name type="synonym">Epeira ventricosa</name>
    <dbReference type="NCBI Taxonomy" id="182803"/>
    <lineage>
        <taxon>Eukaryota</taxon>
        <taxon>Metazoa</taxon>
        <taxon>Ecdysozoa</taxon>
        <taxon>Arthropoda</taxon>
        <taxon>Chelicerata</taxon>
        <taxon>Arachnida</taxon>
        <taxon>Araneae</taxon>
        <taxon>Araneomorphae</taxon>
        <taxon>Entelegynae</taxon>
        <taxon>Araneoidea</taxon>
        <taxon>Araneidae</taxon>
        <taxon>Araneus</taxon>
    </lineage>
</organism>
<dbReference type="Pfam" id="PF00075">
    <property type="entry name" value="RNase_H"/>
    <property type="match status" value="1"/>
</dbReference>
<dbReference type="Proteomes" id="UP000499080">
    <property type="component" value="Unassembled WGS sequence"/>
</dbReference>